<dbReference type="GO" id="GO:0016020">
    <property type="term" value="C:membrane"/>
    <property type="evidence" value="ECO:0007669"/>
    <property type="project" value="UniProtKB-SubCell"/>
</dbReference>
<dbReference type="AlphaFoldDB" id="A0A937X8Q9"/>
<dbReference type="InterPro" id="IPR044878">
    <property type="entry name" value="UbiA_sf"/>
</dbReference>
<protein>
    <submittedName>
        <fullName evidence="6">Decaprenyl-phosphate phosphoribosyltransferase</fullName>
        <ecNumber evidence="6">2.4.2.45</ecNumber>
    </submittedName>
</protein>
<feature type="transmembrane region" description="Helical" evidence="5">
    <location>
        <begin position="158"/>
        <end position="176"/>
    </location>
</feature>
<dbReference type="GO" id="GO:0016765">
    <property type="term" value="F:transferase activity, transferring alkyl or aryl (other than methyl) groups"/>
    <property type="evidence" value="ECO:0007669"/>
    <property type="project" value="InterPro"/>
</dbReference>
<dbReference type="Gene3D" id="1.10.357.140">
    <property type="entry name" value="UbiA prenyltransferase"/>
    <property type="match status" value="1"/>
</dbReference>
<name>A0A937X8Q9_UNCEI</name>
<dbReference type="CDD" id="cd13963">
    <property type="entry name" value="PT_UbiA_2"/>
    <property type="match status" value="1"/>
</dbReference>
<keyword evidence="2 5" id="KW-0812">Transmembrane</keyword>
<keyword evidence="6" id="KW-0328">Glycosyltransferase</keyword>
<dbReference type="Proteomes" id="UP000748308">
    <property type="component" value="Unassembled WGS sequence"/>
</dbReference>
<reference evidence="6" key="1">
    <citation type="submission" date="2019-03" db="EMBL/GenBank/DDBJ databases">
        <title>Lake Tanganyika Metagenome-Assembled Genomes (MAGs).</title>
        <authorList>
            <person name="Tran P."/>
        </authorList>
    </citation>
    <scope>NUCLEOTIDE SEQUENCE</scope>
    <source>
        <strain evidence="6">M_DeepCast_400m_m2_100</strain>
    </source>
</reference>
<feature type="transmembrane region" description="Helical" evidence="5">
    <location>
        <begin position="130"/>
        <end position="152"/>
    </location>
</feature>
<dbReference type="Pfam" id="PF01040">
    <property type="entry name" value="UbiA"/>
    <property type="match status" value="1"/>
</dbReference>
<feature type="transmembrane region" description="Helical" evidence="5">
    <location>
        <begin position="76"/>
        <end position="94"/>
    </location>
</feature>
<evidence type="ECO:0000256" key="2">
    <source>
        <dbReference type="ARBA" id="ARBA00022692"/>
    </source>
</evidence>
<comment type="subcellular location">
    <subcellularLocation>
        <location evidence="1">Membrane</location>
        <topology evidence="1">Multi-pass membrane protein</topology>
    </subcellularLocation>
</comment>
<comment type="caution">
    <text evidence="6">The sequence shown here is derived from an EMBL/GenBank/DDBJ whole genome shotgun (WGS) entry which is preliminary data.</text>
</comment>
<feature type="transmembrane region" description="Helical" evidence="5">
    <location>
        <begin position="237"/>
        <end position="256"/>
    </location>
</feature>
<accession>A0A937X8Q9</accession>
<dbReference type="NCBIfam" id="NF008978">
    <property type="entry name" value="PRK12324.1-4"/>
    <property type="match status" value="1"/>
</dbReference>
<evidence type="ECO:0000256" key="4">
    <source>
        <dbReference type="ARBA" id="ARBA00023136"/>
    </source>
</evidence>
<feature type="transmembrane region" description="Helical" evidence="5">
    <location>
        <begin position="203"/>
        <end position="225"/>
    </location>
</feature>
<feature type="transmembrane region" description="Helical" evidence="5">
    <location>
        <begin position="268"/>
        <end position="290"/>
    </location>
</feature>
<keyword evidence="6" id="KW-0808">Transferase</keyword>
<keyword evidence="3 5" id="KW-1133">Transmembrane helix</keyword>
<dbReference type="EMBL" id="VGIY01000153">
    <property type="protein sequence ID" value="MBM3317615.1"/>
    <property type="molecule type" value="Genomic_DNA"/>
</dbReference>
<evidence type="ECO:0000256" key="5">
    <source>
        <dbReference type="SAM" id="Phobius"/>
    </source>
</evidence>
<evidence type="ECO:0000256" key="3">
    <source>
        <dbReference type="ARBA" id="ARBA00022989"/>
    </source>
</evidence>
<dbReference type="NCBIfam" id="NF008977">
    <property type="entry name" value="PRK12324.1-2"/>
    <property type="match status" value="1"/>
</dbReference>
<feature type="transmembrane region" description="Helical" evidence="5">
    <location>
        <begin position="100"/>
        <end position="118"/>
    </location>
</feature>
<sequence length="291" mass="31634">MRGAWIQEWRPGQWSKNLVVLAGVAFAHQFTLPEQLLRAGGAFAAFCLLSSASYVFNDLLDIERDRLHPLKRLRPLAAGLVPVAGAWAMSLALAAGGLALAWWIAPRLALVAAGYLGLQIAYTLLLKRWVLVDVMAIALGFVLRAVAGIQALEPLPELSPWLLVCTFFLALFLAVAKRRHERVTLAGGAEHHRATLARYPPELLDQLVSVVAGATILAYALYTISPATTQHAASGRMVLTIPFVVYGVFRYLYLVYHAGRGGAPAELLIKDLPLLVNVALWGAAILLILYL</sequence>
<dbReference type="GO" id="GO:0016757">
    <property type="term" value="F:glycosyltransferase activity"/>
    <property type="evidence" value="ECO:0007669"/>
    <property type="project" value="UniProtKB-KW"/>
</dbReference>
<evidence type="ECO:0000313" key="7">
    <source>
        <dbReference type="Proteomes" id="UP000748308"/>
    </source>
</evidence>
<gene>
    <name evidence="6" type="ORF">FJY75_07160</name>
</gene>
<keyword evidence="4 5" id="KW-0472">Membrane</keyword>
<evidence type="ECO:0000313" key="6">
    <source>
        <dbReference type="EMBL" id="MBM3317615.1"/>
    </source>
</evidence>
<organism evidence="6 7">
    <name type="scientific">Eiseniibacteriota bacterium</name>
    <dbReference type="NCBI Taxonomy" id="2212470"/>
    <lineage>
        <taxon>Bacteria</taxon>
        <taxon>Candidatus Eiseniibacteriota</taxon>
    </lineage>
</organism>
<dbReference type="InterPro" id="IPR000537">
    <property type="entry name" value="UbiA_prenyltransferase"/>
</dbReference>
<dbReference type="EC" id="2.4.2.45" evidence="6"/>
<evidence type="ECO:0000256" key="1">
    <source>
        <dbReference type="ARBA" id="ARBA00004141"/>
    </source>
</evidence>
<proteinExistence type="predicted"/>